<dbReference type="GO" id="GO:0015450">
    <property type="term" value="F:protein-transporting ATPase activity"/>
    <property type="evidence" value="ECO:0007669"/>
    <property type="project" value="InterPro"/>
</dbReference>
<dbReference type="GO" id="GO:0043952">
    <property type="term" value="P:protein transport by the Sec complex"/>
    <property type="evidence" value="ECO:0007669"/>
    <property type="project" value="UniProtKB-UniRule"/>
</dbReference>
<dbReference type="Gene3D" id="1.20.1640.10">
    <property type="entry name" value="Multidrug efflux transporter AcrB transmembrane domain"/>
    <property type="match status" value="1"/>
</dbReference>
<keyword evidence="7 9" id="KW-0811">Translocation</keyword>
<dbReference type="Pfam" id="PF02355">
    <property type="entry name" value="SecD_SecF_C"/>
    <property type="match status" value="1"/>
</dbReference>
<evidence type="ECO:0000259" key="10">
    <source>
        <dbReference type="Pfam" id="PF02355"/>
    </source>
</evidence>
<dbReference type="Proteomes" id="UP000630660">
    <property type="component" value="Unassembled WGS sequence"/>
</dbReference>
<proteinExistence type="inferred from homology"/>
<keyword evidence="3 9" id="KW-1003">Cell membrane</keyword>
<dbReference type="GO" id="GO:0006605">
    <property type="term" value="P:protein targeting"/>
    <property type="evidence" value="ECO:0007669"/>
    <property type="project" value="UniProtKB-UniRule"/>
</dbReference>
<evidence type="ECO:0000256" key="2">
    <source>
        <dbReference type="ARBA" id="ARBA00022448"/>
    </source>
</evidence>
<organism evidence="11 12">
    <name type="scientific">candidate division WOR-3 bacterium</name>
    <dbReference type="NCBI Taxonomy" id="2052148"/>
    <lineage>
        <taxon>Bacteria</taxon>
        <taxon>Bacteria division WOR-3</taxon>
    </lineage>
</organism>
<dbReference type="AlphaFoldDB" id="A0A9D5K800"/>
<comment type="subcellular location">
    <subcellularLocation>
        <location evidence="1 9">Cell membrane</location>
        <topology evidence="1 9">Multi-pass membrane protein</topology>
    </subcellularLocation>
</comment>
<dbReference type="PANTHER" id="PTHR30081:SF8">
    <property type="entry name" value="PROTEIN TRANSLOCASE SUBUNIT SECF"/>
    <property type="match status" value="1"/>
</dbReference>
<evidence type="ECO:0000256" key="4">
    <source>
        <dbReference type="ARBA" id="ARBA00022692"/>
    </source>
</evidence>
<evidence type="ECO:0000256" key="5">
    <source>
        <dbReference type="ARBA" id="ARBA00022927"/>
    </source>
</evidence>
<keyword evidence="2 9" id="KW-0813">Transport</keyword>
<evidence type="ECO:0000256" key="8">
    <source>
        <dbReference type="ARBA" id="ARBA00023136"/>
    </source>
</evidence>
<dbReference type="NCBIfam" id="TIGR00966">
    <property type="entry name" value="transloc_SecF"/>
    <property type="match status" value="1"/>
</dbReference>
<feature type="transmembrane region" description="Helical" evidence="9">
    <location>
        <begin position="16"/>
        <end position="37"/>
    </location>
</feature>
<dbReference type="PANTHER" id="PTHR30081">
    <property type="entry name" value="PROTEIN-EXPORT MEMBRANE PROTEIN SEC"/>
    <property type="match status" value="1"/>
</dbReference>
<feature type="transmembrane region" description="Helical" evidence="9">
    <location>
        <begin position="145"/>
        <end position="165"/>
    </location>
</feature>
<dbReference type="InterPro" id="IPR005665">
    <property type="entry name" value="SecF_bac"/>
</dbReference>
<evidence type="ECO:0000313" key="11">
    <source>
        <dbReference type="EMBL" id="MBD3363922.1"/>
    </source>
</evidence>
<dbReference type="InterPro" id="IPR022645">
    <property type="entry name" value="SecD/SecF_bac"/>
</dbReference>
<keyword evidence="4 9" id="KW-0812">Transmembrane</keyword>
<evidence type="ECO:0000256" key="9">
    <source>
        <dbReference type="HAMAP-Rule" id="MF_01464"/>
    </source>
</evidence>
<accession>A0A9D5K800</accession>
<sequence>MMLKILKETHIRFSQYRYIGFIVSGALIVLTLVLLLIKGGPNYGIDFLGGSKIGVSFSEDISTDEIRMVLSDLGETEVKIFRIQDVSTGTTTYQIQIPPKTELVDEEAQKTFSTVMLEEFQSRYPDQAIEITGEETVSAAFGRELQWKAILALLIGFALVLIYIGIRIDFKFGIGTVLAVIHDVWITLGIVTLLGVRLDITAIAAFLTIVGYSVNDSIVVSKRIQELIKTRRGAGLAENVDAGINAALSRTLVTSITTLFVAVSLAIFAGGTAIYPFAMIMTVGVIIGTYSSAFIVAPVVVEMDRIFPSRKKKR</sequence>
<evidence type="ECO:0000256" key="1">
    <source>
        <dbReference type="ARBA" id="ARBA00004651"/>
    </source>
</evidence>
<dbReference type="GO" id="GO:0005886">
    <property type="term" value="C:plasma membrane"/>
    <property type="evidence" value="ECO:0007669"/>
    <property type="project" value="UniProtKB-SubCell"/>
</dbReference>
<dbReference type="SUPFAM" id="SSF82866">
    <property type="entry name" value="Multidrug efflux transporter AcrB transmembrane domain"/>
    <property type="match status" value="1"/>
</dbReference>
<keyword evidence="8 9" id="KW-0472">Membrane</keyword>
<gene>
    <name evidence="9 11" type="primary">secF</name>
    <name evidence="11" type="ORF">GF359_01775</name>
</gene>
<comment type="similarity">
    <text evidence="9">Belongs to the SecD/SecF family. SecF subfamily.</text>
</comment>
<evidence type="ECO:0000256" key="6">
    <source>
        <dbReference type="ARBA" id="ARBA00022989"/>
    </source>
</evidence>
<feature type="transmembrane region" description="Helical" evidence="9">
    <location>
        <begin position="274"/>
        <end position="301"/>
    </location>
</feature>
<reference evidence="11" key="1">
    <citation type="submission" date="2019-11" db="EMBL/GenBank/DDBJ databases">
        <title>Microbial mats filling the niche in hypersaline microbial mats.</title>
        <authorList>
            <person name="Wong H.L."/>
            <person name="Macleod F.I."/>
            <person name="White R.A. III"/>
            <person name="Burns B.P."/>
        </authorList>
    </citation>
    <scope>NUCLEOTIDE SEQUENCE</scope>
    <source>
        <strain evidence="11">Bin_327</strain>
    </source>
</reference>
<comment type="function">
    <text evidence="9">Part of the Sec protein translocase complex. Interacts with the SecYEG preprotein conducting channel. SecDF uses the proton motive force (PMF) to complete protein translocation after the ATP-dependent function of SecA.</text>
</comment>
<dbReference type="EMBL" id="WJKJ01000053">
    <property type="protein sequence ID" value="MBD3363922.1"/>
    <property type="molecule type" value="Genomic_DNA"/>
</dbReference>
<dbReference type="InterPro" id="IPR048634">
    <property type="entry name" value="SecD_SecF_C"/>
</dbReference>
<keyword evidence="5 9" id="KW-0653">Protein transport</keyword>
<feature type="domain" description="Protein export membrane protein SecD/SecF C-terminal" evidence="10">
    <location>
        <begin position="126"/>
        <end position="303"/>
    </location>
</feature>
<dbReference type="PRINTS" id="PR01755">
    <property type="entry name" value="SECFTRNLCASE"/>
</dbReference>
<evidence type="ECO:0000256" key="7">
    <source>
        <dbReference type="ARBA" id="ARBA00023010"/>
    </source>
</evidence>
<dbReference type="HAMAP" id="MF_01464_B">
    <property type="entry name" value="SecF_B"/>
    <property type="match status" value="1"/>
</dbReference>
<feature type="transmembrane region" description="Helical" evidence="9">
    <location>
        <begin position="172"/>
        <end position="194"/>
    </location>
</feature>
<dbReference type="GO" id="GO:0065002">
    <property type="term" value="P:intracellular protein transmembrane transport"/>
    <property type="evidence" value="ECO:0007669"/>
    <property type="project" value="UniProtKB-UniRule"/>
</dbReference>
<evidence type="ECO:0000256" key="3">
    <source>
        <dbReference type="ARBA" id="ARBA00022475"/>
    </source>
</evidence>
<comment type="caution">
    <text evidence="11">The sequence shown here is derived from an EMBL/GenBank/DDBJ whole genome shotgun (WGS) entry which is preliminary data.</text>
</comment>
<dbReference type="InterPro" id="IPR022813">
    <property type="entry name" value="SecD/SecF_arch_bac"/>
</dbReference>
<protein>
    <recommendedName>
        <fullName evidence="9">Protein-export membrane protein SecF</fullName>
    </recommendedName>
</protein>
<evidence type="ECO:0000313" key="12">
    <source>
        <dbReference type="Proteomes" id="UP000630660"/>
    </source>
</evidence>
<keyword evidence="6 9" id="KW-1133">Transmembrane helix</keyword>
<feature type="transmembrane region" description="Helical" evidence="9">
    <location>
        <begin position="200"/>
        <end position="221"/>
    </location>
</feature>
<comment type="subunit">
    <text evidence="9">Forms a complex with SecD. Part of the essential Sec protein translocation apparatus which comprises SecA, SecYEG and auxiliary proteins SecDF. Other proteins may also be involved.</text>
</comment>
<name>A0A9D5K800_UNCW3</name>
<feature type="transmembrane region" description="Helical" evidence="9">
    <location>
        <begin position="242"/>
        <end position="268"/>
    </location>
</feature>